<dbReference type="Proteomes" id="UP001148312">
    <property type="component" value="Unassembled WGS sequence"/>
</dbReference>
<dbReference type="GeneID" id="81628940"/>
<name>A0A9X0BJQ9_9EURO</name>
<evidence type="ECO:0000313" key="2">
    <source>
        <dbReference type="Proteomes" id="UP001148312"/>
    </source>
</evidence>
<evidence type="ECO:0000313" key="1">
    <source>
        <dbReference type="EMBL" id="KAJ5469477.1"/>
    </source>
</evidence>
<protein>
    <submittedName>
        <fullName evidence="1">Uncharacterized protein</fullName>
    </submittedName>
</protein>
<comment type="caution">
    <text evidence="1">The sequence shown here is derived from an EMBL/GenBank/DDBJ whole genome shotgun (WGS) entry which is preliminary data.</text>
</comment>
<reference evidence="1" key="1">
    <citation type="submission" date="2022-12" db="EMBL/GenBank/DDBJ databases">
        <authorList>
            <person name="Petersen C."/>
        </authorList>
    </citation>
    <scope>NUCLEOTIDE SEQUENCE</scope>
    <source>
        <strain evidence="1">IBT 30728</strain>
    </source>
</reference>
<dbReference type="AlphaFoldDB" id="A0A9X0BJQ9"/>
<dbReference type="RefSeq" id="XP_056786067.1">
    <property type="nucleotide sequence ID" value="XM_056938690.1"/>
</dbReference>
<accession>A0A9X0BJQ9</accession>
<dbReference type="EMBL" id="JAPWDQ010000015">
    <property type="protein sequence ID" value="KAJ5469477.1"/>
    <property type="molecule type" value="Genomic_DNA"/>
</dbReference>
<reference evidence="1" key="2">
    <citation type="journal article" date="2023" name="IMA Fungus">
        <title>Comparative genomic study of the Penicillium genus elucidates a diverse pangenome and 15 lateral gene transfer events.</title>
        <authorList>
            <person name="Petersen C."/>
            <person name="Sorensen T."/>
            <person name="Nielsen M.R."/>
            <person name="Sondergaard T.E."/>
            <person name="Sorensen J.L."/>
            <person name="Fitzpatrick D.A."/>
            <person name="Frisvad J.C."/>
            <person name="Nielsen K.L."/>
        </authorList>
    </citation>
    <scope>NUCLEOTIDE SEQUENCE</scope>
    <source>
        <strain evidence="1">IBT 30728</strain>
    </source>
</reference>
<sequence>MTRSEFTFTQAMQMEELQEQLQVAGTWRRLRGPLLSWWFIRECLERVPGEMCYIFDCCSAGLEALATYEGAECLAATAWDQKAAATLQYPFTQVVIPRL</sequence>
<gene>
    <name evidence="1" type="ORF">N7539_009095</name>
</gene>
<organism evidence="1 2">
    <name type="scientific">Penicillium diatomitis</name>
    <dbReference type="NCBI Taxonomy" id="2819901"/>
    <lineage>
        <taxon>Eukaryota</taxon>
        <taxon>Fungi</taxon>
        <taxon>Dikarya</taxon>
        <taxon>Ascomycota</taxon>
        <taxon>Pezizomycotina</taxon>
        <taxon>Eurotiomycetes</taxon>
        <taxon>Eurotiomycetidae</taxon>
        <taxon>Eurotiales</taxon>
        <taxon>Aspergillaceae</taxon>
        <taxon>Penicillium</taxon>
    </lineage>
</organism>
<proteinExistence type="predicted"/>
<keyword evidence="2" id="KW-1185">Reference proteome</keyword>